<dbReference type="SUPFAM" id="SSF53613">
    <property type="entry name" value="Ribokinase-like"/>
    <property type="match status" value="1"/>
</dbReference>
<dbReference type="Proteomes" id="UP001612915">
    <property type="component" value="Unassembled WGS sequence"/>
</dbReference>
<organism evidence="7 8">
    <name type="scientific">Spongisporangium articulatum</name>
    <dbReference type="NCBI Taxonomy" id="3362603"/>
    <lineage>
        <taxon>Bacteria</taxon>
        <taxon>Bacillati</taxon>
        <taxon>Actinomycetota</taxon>
        <taxon>Actinomycetes</taxon>
        <taxon>Kineosporiales</taxon>
        <taxon>Kineosporiaceae</taxon>
        <taxon>Spongisporangium</taxon>
    </lineage>
</organism>
<keyword evidence="4 7" id="KW-0418">Kinase</keyword>
<sequence length="310" mass="31736">MKDILVIGEALVDVVVPPDGAVAEHPGGSPANVALGLARLGRSVDLLTRIGKDERGRDVAAHLERSGVRLAPGSVVDARTSTATARLDPDGVASYEFDLLWDLPPDARAGDVDAVHTGSIAAAVGPGAEAVARIVEEAAGRAVITYDPNARPALMGDPVGDPVSTLATMQRLIRTADVVKVSDEDLAWLLPGQDPLAVAEQWRTDGPALVVVTRGGRGASGVLSSGVVEVGAPPITVADTVGAGDAFMSGLLDALAQRGLLEPSGREALHGLVPGALAPILTHAVKVAAYTCTRPGADPPTRRQLASFVR</sequence>
<dbReference type="InterPro" id="IPR029056">
    <property type="entry name" value="Ribokinase-like"/>
</dbReference>
<evidence type="ECO:0000256" key="2">
    <source>
        <dbReference type="ARBA" id="ARBA00022679"/>
    </source>
</evidence>
<dbReference type="Gene3D" id="3.40.1190.20">
    <property type="match status" value="1"/>
</dbReference>
<dbReference type="PROSITE" id="PS00584">
    <property type="entry name" value="PFKB_KINASES_2"/>
    <property type="match status" value="1"/>
</dbReference>
<name>A0ABW8AR62_9ACTN</name>
<proteinExistence type="inferred from homology"/>
<protein>
    <submittedName>
        <fullName evidence="7">Carbohydrate kinase</fullName>
        <ecNumber evidence="7">2.7.1.-</ecNumber>
    </submittedName>
</protein>
<dbReference type="PROSITE" id="PS00583">
    <property type="entry name" value="PFKB_KINASES_1"/>
    <property type="match status" value="1"/>
</dbReference>
<dbReference type="InterPro" id="IPR050306">
    <property type="entry name" value="PfkB_Carbo_kinase"/>
</dbReference>
<dbReference type="PANTHER" id="PTHR43085:SF1">
    <property type="entry name" value="PSEUDOURIDINE KINASE-RELATED"/>
    <property type="match status" value="1"/>
</dbReference>
<dbReference type="CDD" id="cd01167">
    <property type="entry name" value="bac_FRK"/>
    <property type="match status" value="1"/>
</dbReference>
<accession>A0ABW8AR62</accession>
<dbReference type="RefSeq" id="WP_398282420.1">
    <property type="nucleotide sequence ID" value="NZ_JBITLV010000005.1"/>
</dbReference>
<feature type="domain" description="Carbohydrate kinase PfkB" evidence="6">
    <location>
        <begin position="1"/>
        <end position="299"/>
    </location>
</feature>
<gene>
    <name evidence="7" type="ORF">ACIB24_16000</name>
</gene>
<dbReference type="EC" id="2.7.1.-" evidence="7"/>
<keyword evidence="5" id="KW-0067">ATP-binding</keyword>
<evidence type="ECO:0000256" key="4">
    <source>
        <dbReference type="ARBA" id="ARBA00022777"/>
    </source>
</evidence>
<keyword evidence="8" id="KW-1185">Reference proteome</keyword>
<reference evidence="7 8" key="1">
    <citation type="submission" date="2024-10" db="EMBL/GenBank/DDBJ databases">
        <title>The Natural Products Discovery Center: Release of the First 8490 Sequenced Strains for Exploring Actinobacteria Biosynthetic Diversity.</title>
        <authorList>
            <person name="Kalkreuter E."/>
            <person name="Kautsar S.A."/>
            <person name="Yang D."/>
            <person name="Bader C.D."/>
            <person name="Teijaro C.N."/>
            <person name="Fluegel L."/>
            <person name="Davis C.M."/>
            <person name="Simpson J.R."/>
            <person name="Lauterbach L."/>
            <person name="Steele A.D."/>
            <person name="Gui C."/>
            <person name="Meng S."/>
            <person name="Li G."/>
            <person name="Viehrig K."/>
            <person name="Ye F."/>
            <person name="Su P."/>
            <person name="Kiefer A.F."/>
            <person name="Nichols A."/>
            <person name="Cepeda A.J."/>
            <person name="Yan W."/>
            <person name="Fan B."/>
            <person name="Jiang Y."/>
            <person name="Adhikari A."/>
            <person name="Zheng C.-J."/>
            <person name="Schuster L."/>
            <person name="Cowan T.M."/>
            <person name="Smanski M.J."/>
            <person name="Chevrette M.G."/>
            <person name="De Carvalho L.P.S."/>
            <person name="Shen B."/>
        </authorList>
    </citation>
    <scope>NUCLEOTIDE SEQUENCE [LARGE SCALE GENOMIC DNA]</scope>
    <source>
        <strain evidence="7 8">NPDC049639</strain>
    </source>
</reference>
<dbReference type="Pfam" id="PF00294">
    <property type="entry name" value="PfkB"/>
    <property type="match status" value="1"/>
</dbReference>
<comment type="similarity">
    <text evidence="1">Belongs to the carbohydrate kinase PfkB family.</text>
</comment>
<dbReference type="GO" id="GO:0016301">
    <property type="term" value="F:kinase activity"/>
    <property type="evidence" value="ECO:0007669"/>
    <property type="project" value="UniProtKB-KW"/>
</dbReference>
<keyword evidence="2 7" id="KW-0808">Transferase</keyword>
<dbReference type="EMBL" id="JBITLV010000005">
    <property type="protein sequence ID" value="MFI7588573.1"/>
    <property type="molecule type" value="Genomic_DNA"/>
</dbReference>
<dbReference type="InterPro" id="IPR011611">
    <property type="entry name" value="PfkB_dom"/>
</dbReference>
<evidence type="ECO:0000259" key="6">
    <source>
        <dbReference type="Pfam" id="PF00294"/>
    </source>
</evidence>
<evidence type="ECO:0000256" key="3">
    <source>
        <dbReference type="ARBA" id="ARBA00022741"/>
    </source>
</evidence>
<evidence type="ECO:0000313" key="7">
    <source>
        <dbReference type="EMBL" id="MFI7588573.1"/>
    </source>
</evidence>
<dbReference type="InterPro" id="IPR002173">
    <property type="entry name" value="Carboh/pur_kinase_PfkB_CS"/>
</dbReference>
<comment type="caution">
    <text evidence="7">The sequence shown here is derived from an EMBL/GenBank/DDBJ whole genome shotgun (WGS) entry which is preliminary data.</text>
</comment>
<evidence type="ECO:0000313" key="8">
    <source>
        <dbReference type="Proteomes" id="UP001612915"/>
    </source>
</evidence>
<evidence type="ECO:0000256" key="1">
    <source>
        <dbReference type="ARBA" id="ARBA00010688"/>
    </source>
</evidence>
<dbReference type="PANTHER" id="PTHR43085">
    <property type="entry name" value="HEXOKINASE FAMILY MEMBER"/>
    <property type="match status" value="1"/>
</dbReference>
<evidence type="ECO:0000256" key="5">
    <source>
        <dbReference type="ARBA" id="ARBA00022840"/>
    </source>
</evidence>
<keyword evidence="3" id="KW-0547">Nucleotide-binding</keyword>